<dbReference type="AlphaFoldDB" id="A0A0W0YX88"/>
<gene>
    <name evidence="5" type="ORF">Lspi_2746</name>
</gene>
<sequence>MVETWKEQLQNKLIQSHGKTKGVKLSKKYQQAFSGSYMDECDVKTACSDINYFETLSEQYPLAMYLYLASDRSLHLRLFQWHRAVSLSDVLPMLENFDLRTENERTHKIRINGEQSIWVSDFLVIYAKGLCDVSKIGTLFQDAFSKVYSNRVENDGFNKLILGALLPWRDIMVLRAYAKYLLQVGFRFSQHYIEKALSGNPSLARDLVELFKVLHDPDVTGKAGNRAVKLEQQILEKLDCIESLDEDRIIQRFLDLIKATVRTNFFQETPDKKEKDYLALKLYSAAIPELPLPVPLYEIFVYSPRFEGIHIRNKKIARGGLRWSDRREDFRVEVLGLMKAQVVKNAVIVPSGAKGGFVLKALSPLANYETVKNEVVYCYQEFIRALLDLTDNICDGQYVSPNRVVCHDEPDPYLVVAADKGTATFSDLANRIAGEYDFWLGDAFASGGSAGYDHKKIGITARGAWESVKRHFHELKHDIDQNPFTVVGIGDMGGDVFGNGMLYSRNIKLIGAFDHRHVFIDPDPDPGISYQERERLFNLPASSWEDYNARLISRGGGVFKRSLKSITLTPQMKKALAVDAKALTPNELICVLLKAPVDLLFNGGIGTYVKSSQESNADVADRTNDYCRVNGNELRCKIVGEGGNLGFTQRGRVEYALQGGLIYTDFIDNSAGVDCSDHEVNLKILLDKEVVKGTLTSKNRNKILASLTQEVAELVLRDNFQQALAMSLSAFTAKEDLGIHTDYIKELESQGILKRRVEFLPDDKELTERKTAGLSLTRPELAILMAYAKIQIKQDILKSDLPEDGYFHDTLERAFPVSVRKKYREAMQEHTLRRDIIATQLANEVVNKMGITFVYRMQTETGASVEDIIRAYIIASHSFEIRELLTMIESLELRIPMDEQFKMFKNIHKLIYLATRWFLRGNYHQQNIREIISDFSVGIQSVEKLVPELMTGATKQYLESLTEKFIKLSLPKEVAQRIAAYRAIYTGLNIIEVANRHKMDLHKTARVYFAGGERMHLVWFRDQLANDLREDYWSSLTRLTLRDELDILQRALTVAILKDSGKEKDTHKLIDRWMNNNRKTVERWEKFLSVLHNSATVEYSMFFIAIHELIGLIMPMPSEGNFQSRINSYA</sequence>
<evidence type="ECO:0000256" key="1">
    <source>
        <dbReference type="ARBA" id="ARBA00023002"/>
    </source>
</evidence>
<feature type="domain" description="NAD-glutamate dehydrogenase catalytic" evidence="2">
    <location>
        <begin position="234"/>
        <end position="728"/>
    </location>
</feature>
<dbReference type="OrthoDB" id="9758052at2"/>
<dbReference type="Gene3D" id="3.40.50.720">
    <property type="entry name" value="NAD(P)-binding Rossmann-like Domain"/>
    <property type="match status" value="1"/>
</dbReference>
<feature type="domain" description="NAD-specific glutamate dehydrogenase C-terminal" evidence="3">
    <location>
        <begin position="774"/>
        <end position="1109"/>
    </location>
</feature>
<comment type="caution">
    <text evidence="5">The sequence shown here is derived from an EMBL/GenBank/DDBJ whole genome shotgun (WGS) entry which is preliminary data.</text>
</comment>
<dbReference type="Pfam" id="PF21074">
    <property type="entry name" value="GDH_C"/>
    <property type="match status" value="1"/>
</dbReference>
<dbReference type="Proteomes" id="UP000054877">
    <property type="component" value="Unassembled WGS sequence"/>
</dbReference>
<dbReference type="InterPro" id="IPR046346">
    <property type="entry name" value="Aminoacid_DH-like_N_sf"/>
</dbReference>
<dbReference type="SUPFAM" id="SSF53223">
    <property type="entry name" value="Aminoacid dehydrogenase-like, N-terminal domain"/>
    <property type="match status" value="1"/>
</dbReference>
<dbReference type="InterPro" id="IPR007780">
    <property type="entry name" value="NAD_Glu_DH_bac"/>
</dbReference>
<dbReference type="GO" id="GO:0004352">
    <property type="term" value="F:glutamate dehydrogenase (NAD+) activity"/>
    <property type="evidence" value="ECO:0007669"/>
    <property type="project" value="InterPro"/>
</dbReference>
<dbReference type="InterPro" id="IPR049064">
    <property type="entry name" value="NAD_Glu_DH_ACT3"/>
</dbReference>
<dbReference type="GO" id="GO:0004069">
    <property type="term" value="F:L-aspartate:2-oxoglutarate aminotransferase activity"/>
    <property type="evidence" value="ECO:0007669"/>
    <property type="project" value="InterPro"/>
</dbReference>
<evidence type="ECO:0000313" key="6">
    <source>
        <dbReference type="Proteomes" id="UP000054877"/>
    </source>
</evidence>
<dbReference type="Pfam" id="PF21078">
    <property type="entry name" value="GDH_HM3"/>
    <property type="match status" value="1"/>
</dbReference>
<dbReference type="Pfam" id="PF05088">
    <property type="entry name" value="Bac_GDH_CD"/>
    <property type="match status" value="1"/>
</dbReference>
<dbReference type="EMBL" id="LNYX01000034">
    <property type="protein sequence ID" value="KTD61126.1"/>
    <property type="molecule type" value="Genomic_DNA"/>
</dbReference>
<protein>
    <submittedName>
        <fullName evidence="5">NAD-glutamate dehydrogenase</fullName>
    </submittedName>
</protein>
<evidence type="ECO:0000313" key="5">
    <source>
        <dbReference type="EMBL" id="KTD61126.1"/>
    </source>
</evidence>
<dbReference type="InterPro" id="IPR049056">
    <property type="entry name" value="NAD_Glu_DH_HM3"/>
</dbReference>
<dbReference type="PANTHER" id="PTHR43403:SF1">
    <property type="entry name" value="NAD-SPECIFIC GLUTAMATE DEHYDROGENASE"/>
    <property type="match status" value="1"/>
</dbReference>
<organism evidence="5 6">
    <name type="scientific">Legionella spiritensis</name>
    <dbReference type="NCBI Taxonomy" id="452"/>
    <lineage>
        <taxon>Bacteria</taxon>
        <taxon>Pseudomonadati</taxon>
        <taxon>Pseudomonadota</taxon>
        <taxon>Gammaproteobacteria</taxon>
        <taxon>Legionellales</taxon>
        <taxon>Legionellaceae</taxon>
        <taxon>Legionella</taxon>
    </lineage>
</organism>
<name>A0A0W0YX88_LEGSP</name>
<dbReference type="InterPro" id="IPR048381">
    <property type="entry name" value="GDH_C"/>
</dbReference>
<reference evidence="5 6" key="1">
    <citation type="submission" date="2015-11" db="EMBL/GenBank/DDBJ databases">
        <title>Genomic analysis of 38 Legionella species identifies large and diverse effector repertoires.</title>
        <authorList>
            <person name="Burstein D."/>
            <person name="Amaro F."/>
            <person name="Zusman T."/>
            <person name="Lifshitz Z."/>
            <person name="Cohen O."/>
            <person name="Gilbert J.A."/>
            <person name="Pupko T."/>
            <person name="Shuman H.A."/>
            <person name="Segal G."/>
        </authorList>
    </citation>
    <scope>NUCLEOTIDE SEQUENCE [LARGE SCALE GENOMIC DNA]</scope>
    <source>
        <strain evidence="5 6">Mt.St.Helens-9</strain>
    </source>
</reference>
<dbReference type="Pfam" id="PF21077">
    <property type="entry name" value="GDH_ACT3"/>
    <property type="match status" value="1"/>
</dbReference>
<dbReference type="RefSeq" id="WP_058484659.1">
    <property type="nucleotide sequence ID" value="NZ_CAAAII010000012.1"/>
</dbReference>
<evidence type="ECO:0000259" key="3">
    <source>
        <dbReference type="Pfam" id="PF21074"/>
    </source>
</evidence>
<proteinExistence type="predicted"/>
<dbReference type="SUPFAM" id="SSF51735">
    <property type="entry name" value="NAD(P)-binding Rossmann-fold domains"/>
    <property type="match status" value="1"/>
</dbReference>
<dbReference type="STRING" id="452.Lspi_2746"/>
<feature type="domain" description="NAD-glutamate dehydrogenase ACT3" evidence="4">
    <location>
        <begin position="62"/>
        <end position="129"/>
    </location>
</feature>
<keyword evidence="1" id="KW-0560">Oxidoreductase</keyword>
<accession>A0A0W0YX88</accession>
<dbReference type="GO" id="GO:0006538">
    <property type="term" value="P:L-glutamate catabolic process"/>
    <property type="evidence" value="ECO:0007669"/>
    <property type="project" value="InterPro"/>
</dbReference>
<dbReference type="PATRIC" id="fig|452.5.peg.3039"/>
<dbReference type="PANTHER" id="PTHR43403">
    <property type="entry name" value="NAD-SPECIFIC GLUTAMATE DEHYDROGENASE"/>
    <property type="match status" value="1"/>
</dbReference>
<dbReference type="Pfam" id="PF21079">
    <property type="entry name" value="GDH_HM2"/>
    <property type="match status" value="1"/>
</dbReference>
<keyword evidence="6" id="KW-1185">Reference proteome</keyword>
<dbReference type="InterPro" id="IPR028971">
    <property type="entry name" value="NAD-GDH_cat"/>
</dbReference>
<dbReference type="InterPro" id="IPR036291">
    <property type="entry name" value="NAD(P)-bd_dom_sf"/>
</dbReference>
<dbReference type="InterPro" id="IPR049058">
    <property type="entry name" value="NAD_Glu_DH_HM2"/>
</dbReference>
<evidence type="ECO:0000259" key="2">
    <source>
        <dbReference type="Pfam" id="PF05088"/>
    </source>
</evidence>
<evidence type="ECO:0000259" key="4">
    <source>
        <dbReference type="Pfam" id="PF21077"/>
    </source>
</evidence>